<dbReference type="Pfam" id="PF13302">
    <property type="entry name" value="Acetyltransf_3"/>
    <property type="match status" value="1"/>
</dbReference>
<dbReference type="PROSITE" id="PS51186">
    <property type="entry name" value="GNAT"/>
    <property type="match status" value="1"/>
</dbReference>
<dbReference type="InterPro" id="IPR000182">
    <property type="entry name" value="GNAT_dom"/>
</dbReference>
<dbReference type="SUPFAM" id="SSF55729">
    <property type="entry name" value="Acyl-CoA N-acyltransferases (Nat)"/>
    <property type="match status" value="1"/>
</dbReference>
<dbReference type="Proteomes" id="UP000304148">
    <property type="component" value="Chromosome"/>
</dbReference>
<dbReference type="RefSeq" id="WP_138185542.1">
    <property type="nucleotide sequence ID" value="NZ_LS992241.1"/>
</dbReference>
<evidence type="ECO:0000313" key="2">
    <source>
        <dbReference type="EMBL" id="SYX83452.1"/>
    </source>
</evidence>
<dbReference type="GO" id="GO:0016747">
    <property type="term" value="F:acyltransferase activity, transferring groups other than amino-acyl groups"/>
    <property type="evidence" value="ECO:0007669"/>
    <property type="project" value="InterPro"/>
</dbReference>
<dbReference type="AlphaFoldDB" id="A0A383RA50"/>
<gene>
    <name evidence="2" type="ORF">PBLR_11874</name>
</gene>
<evidence type="ECO:0000313" key="3">
    <source>
        <dbReference type="Proteomes" id="UP000304148"/>
    </source>
</evidence>
<dbReference type="EMBL" id="LS992241">
    <property type="protein sequence ID" value="SYX83452.1"/>
    <property type="molecule type" value="Genomic_DNA"/>
</dbReference>
<sequence>MNNQLFELTGSSAKLIPMLPEHKEDLYEAASHPDIWHYLPRTIRSLTDAERVIHDAVLNREKGTEYPFVVIDQLTERIIGATRIMNMSALHRYAEIGGTWYHPSVWRTRINTECKYLLLQYCFEQLHTIRVQLTADVRNERSNRAIQRLGAVYEGKLRRHRVMEDGYIRDSNVYSIVDEEWPQVKERLEQYLNQVYV</sequence>
<reference evidence="3" key="1">
    <citation type="submission" date="2018-08" db="EMBL/GenBank/DDBJ databases">
        <authorList>
            <person name="Chevrot R."/>
        </authorList>
    </citation>
    <scope>NUCLEOTIDE SEQUENCE [LARGE SCALE GENOMIC DNA]</scope>
</reference>
<feature type="domain" description="N-acetyltransferase" evidence="1">
    <location>
        <begin position="13"/>
        <end position="168"/>
    </location>
</feature>
<evidence type="ECO:0000259" key="1">
    <source>
        <dbReference type="PROSITE" id="PS51186"/>
    </source>
</evidence>
<dbReference type="PANTHER" id="PTHR43610">
    <property type="entry name" value="BLL6696 PROTEIN"/>
    <property type="match status" value="1"/>
</dbReference>
<proteinExistence type="predicted"/>
<organism evidence="2 3">
    <name type="scientific">Paenibacillus alvei</name>
    <name type="common">Bacillus alvei</name>
    <dbReference type="NCBI Taxonomy" id="44250"/>
    <lineage>
        <taxon>Bacteria</taxon>
        <taxon>Bacillati</taxon>
        <taxon>Bacillota</taxon>
        <taxon>Bacilli</taxon>
        <taxon>Bacillales</taxon>
        <taxon>Paenibacillaceae</taxon>
        <taxon>Paenibacillus</taxon>
    </lineage>
</organism>
<keyword evidence="2" id="KW-0808">Transferase</keyword>
<dbReference type="Gene3D" id="3.40.630.30">
    <property type="match status" value="1"/>
</dbReference>
<accession>A0A383RA50</accession>
<dbReference type="PANTHER" id="PTHR43610:SF1">
    <property type="entry name" value="N-ACETYLTRANSFERASE DOMAIN-CONTAINING PROTEIN"/>
    <property type="match status" value="1"/>
</dbReference>
<protein>
    <submittedName>
        <fullName evidence="2">GNAT family acetyltransferase</fullName>
    </submittedName>
</protein>
<name>A0A383RA50_PAEAL</name>
<dbReference type="InterPro" id="IPR016181">
    <property type="entry name" value="Acyl_CoA_acyltransferase"/>
</dbReference>